<evidence type="ECO:0000256" key="2">
    <source>
        <dbReference type="ARBA" id="ARBA00022475"/>
    </source>
</evidence>
<feature type="transmembrane region" description="Helical" evidence="6">
    <location>
        <begin position="113"/>
        <end position="140"/>
    </location>
</feature>
<reference evidence="7 8" key="1">
    <citation type="submission" date="2014-07" db="EMBL/GenBank/DDBJ databases">
        <title>Methanogenic archaea and the global carbon cycle.</title>
        <authorList>
            <person name="Henriksen J.R."/>
            <person name="Luke J."/>
            <person name="Reinhart S."/>
            <person name="Benedict M.N."/>
            <person name="Youngblut N.D."/>
            <person name="Metcalf M.E."/>
            <person name="Whitaker R.J."/>
            <person name="Metcalf W.W."/>
        </authorList>
    </citation>
    <scope>NUCLEOTIDE SEQUENCE [LARGE SCALE GENOMIC DNA]</scope>
    <source>
        <strain evidence="7 8">CHTI-55</strain>
    </source>
</reference>
<dbReference type="InterPro" id="IPR003339">
    <property type="entry name" value="ABC/ECF_trnsptr_transmembrane"/>
</dbReference>
<organism evidence="7 8">
    <name type="scientific">Methanosarcina thermophila CHTI-55</name>
    <dbReference type="NCBI Taxonomy" id="1434121"/>
    <lineage>
        <taxon>Archaea</taxon>
        <taxon>Methanobacteriati</taxon>
        <taxon>Methanobacteriota</taxon>
        <taxon>Stenosarchaea group</taxon>
        <taxon>Methanomicrobia</taxon>
        <taxon>Methanosarcinales</taxon>
        <taxon>Methanosarcinaceae</taxon>
        <taxon>Methanosarcina</taxon>
    </lineage>
</organism>
<dbReference type="GO" id="GO:0043190">
    <property type="term" value="C:ATP-binding cassette (ABC) transporter complex"/>
    <property type="evidence" value="ECO:0007669"/>
    <property type="project" value="InterPro"/>
</dbReference>
<feature type="transmembrane region" description="Helical" evidence="6">
    <location>
        <begin position="71"/>
        <end position="92"/>
    </location>
</feature>
<dbReference type="GeneID" id="41603148"/>
<dbReference type="Pfam" id="PF02361">
    <property type="entry name" value="CbiQ"/>
    <property type="match status" value="1"/>
</dbReference>
<feature type="transmembrane region" description="Helical" evidence="6">
    <location>
        <begin position="47"/>
        <end position="65"/>
    </location>
</feature>
<dbReference type="InterPro" id="IPR051611">
    <property type="entry name" value="ECF_transporter_component"/>
</dbReference>
<protein>
    <submittedName>
        <fullName evidence="7">Transmembrane component NikQ of energizing module of nickel ECF transporter</fullName>
    </submittedName>
</protein>
<dbReference type="AlphaFoldDB" id="A0A0E3KRN7"/>
<evidence type="ECO:0000313" key="7">
    <source>
        <dbReference type="EMBL" id="AKB16108.1"/>
    </source>
</evidence>
<name>A0A0E3KRN7_METTE</name>
<evidence type="ECO:0000256" key="6">
    <source>
        <dbReference type="SAM" id="Phobius"/>
    </source>
</evidence>
<dbReference type="CDD" id="cd16914">
    <property type="entry name" value="EcfT"/>
    <property type="match status" value="1"/>
</dbReference>
<dbReference type="InterPro" id="IPR012809">
    <property type="entry name" value="ECF_CbiQ"/>
</dbReference>
<dbReference type="NCBIfam" id="TIGR02454">
    <property type="entry name" value="ECF_T_CbiQ"/>
    <property type="match status" value="1"/>
</dbReference>
<feature type="transmembrane region" description="Helical" evidence="6">
    <location>
        <begin position="23"/>
        <end position="40"/>
    </location>
</feature>
<dbReference type="KEGG" id="mthe:MSTHC_1790"/>
<comment type="subcellular location">
    <subcellularLocation>
        <location evidence="1">Cell membrane</location>
        <topology evidence="1">Multi-pass membrane protein</topology>
    </subcellularLocation>
</comment>
<dbReference type="RefSeq" id="WP_048167311.1">
    <property type="nucleotide sequence ID" value="NZ_CP009502.1"/>
</dbReference>
<evidence type="ECO:0000256" key="4">
    <source>
        <dbReference type="ARBA" id="ARBA00022989"/>
    </source>
</evidence>
<accession>A0A0E3KRN7</accession>
<dbReference type="GO" id="GO:0006824">
    <property type="term" value="P:cobalt ion transport"/>
    <property type="evidence" value="ECO:0007669"/>
    <property type="project" value="InterPro"/>
</dbReference>
<dbReference type="PATRIC" id="fig|1434121.4.peg.2194"/>
<keyword evidence="3 6" id="KW-0812">Transmembrane</keyword>
<keyword evidence="2" id="KW-1003">Cell membrane</keyword>
<gene>
    <name evidence="7" type="ORF">MSTHC_1790</name>
</gene>
<dbReference type="Proteomes" id="UP000056925">
    <property type="component" value="Chromosome"/>
</dbReference>
<dbReference type="EMBL" id="CP009502">
    <property type="protein sequence ID" value="AKB16108.1"/>
    <property type="molecule type" value="Genomic_DNA"/>
</dbReference>
<dbReference type="PANTHER" id="PTHR34857:SF2">
    <property type="entry name" value="SLL0384 PROTEIN"/>
    <property type="match status" value="1"/>
</dbReference>
<keyword evidence="5 6" id="KW-0472">Membrane</keyword>
<dbReference type="PANTHER" id="PTHR34857">
    <property type="entry name" value="SLL0384 PROTEIN"/>
    <property type="match status" value="1"/>
</dbReference>
<feature type="transmembrane region" description="Helical" evidence="6">
    <location>
        <begin position="251"/>
        <end position="267"/>
    </location>
</feature>
<sequence length="268" mass="30954">MVTLTDIERESYKDSPVHRLDPRIKLIFALAIIVYAVSLPRIHEKNMIRLLAMEAYLVLLVLIAGLNLKYFFLRILAILPFGIGVAVIQPFLRPSFVESYTPYPLDLPFGLSITYEGLVFGRILFMKFLVCVTAVILLSSTTRLRDMVVAADRMGVPREFTQLVSMMVRYLFLFWAVLKRIKTAQETRLFDIWNNAVPRKWILKQIGYSISAIFVRSYEQGERTYISMLCRGYGSGHEKAYYRAKIQTRDILFLLLSTASIVCIHFFV</sequence>
<evidence type="ECO:0000313" key="8">
    <source>
        <dbReference type="Proteomes" id="UP000056925"/>
    </source>
</evidence>
<dbReference type="HOGENOM" id="CLU_056469_1_2_2"/>
<proteinExistence type="predicted"/>
<evidence type="ECO:0000256" key="5">
    <source>
        <dbReference type="ARBA" id="ARBA00023136"/>
    </source>
</evidence>
<keyword evidence="4 6" id="KW-1133">Transmembrane helix</keyword>
<evidence type="ECO:0000256" key="1">
    <source>
        <dbReference type="ARBA" id="ARBA00004651"/>
    </source>
</evidence>
<evidence type="ECO:0000256" key="3">
    <source>
        <dbReference type="ARBA" id="ARBA00022692"/>
    </source>
</evidence>